<dbReference type="FunFam" id="3.40.50.1010:FF:000021">
    <property type="entry name" value="DIS3-like exonuclease 1 isoform X1"/>
    <property type="match status" value="1"/>
</dbReference>
<keyword evidence="16" id="KW-1185">Reference proteome</keyword>
<evidence type="ECO:0000256" key="8">
    <source>
        <dbReference type="ARBA" id="ARBA00022722"/>
    </source>
</evidence>
<dbReference type="GeneID" id="111119402"/>
<dbReference type="InterPro" id="IPR022966">
    <property type="entry name" value="RNase_II/R_CS"/>
</dbReference>
<evidence type="ECO:0000256" key="5">
    <source>
        <dbReference type="ARBA" id="ARBA00012163"/>
    </source>
</evidence>
<dbReference type="Pfam" id="PF00773">
    <property type="entry name" value="RNB"/>
    <property type="match status" value="1"/>
</dbReference>
<dbReference type="Pfam" id="PF17849">
    <property type="entry name" value="OB_Dis3"/>
    <property type="match status" value="1"/>
</dbReference>
<keyword evidence="7" id="KW-0963">Cytoplasm</keyword>
<dbReference type="Gene3D" id="2.40.50.690">
    <property type="match status" value="1"/>
</dbReference>
<evidence type="ECO:0000256" key="3">
    <source>
        <dbReference type="ARBA" id="ARBA00004496"/>
    </source>
</evidence>
<evidence type="ECO:0000313" key="17">
    <source>
        <dbReference type="RefSeq" id="XP_022315246.1"/>
    </source>
</evidence>
<keyword evidence="11" id="KW-0269">Exonuclease</keyword>
<dbReference type="SUPFAM" id="SSF50249">
    <property type="entry name" value="Nucleic acid-binding proteins"/>
    <property type="match status" value="3"/>
</dbReference>
<dbReference type="GO" id="GO:0000177">
    <property type="term" value="C:cytoplasmic exosome (RNase complex)"/>
    <property type="evidence" value="ECO:0007669"/>
    <property type="project" value="TreeGrafter"/>
</dbReference>
<dbReference type="GO" id="GO:0016075">
    <property type="term" value="P:rRNA catabolic process"/>
    <property type="evidence" value="ECO:0007669"/>
    <property type="project" value="TreeGrafter"/>
</dbReference>
<dbReference type="CDD" id="cd09862">
    <property type="entry name" value="PIN_Rrp44-like"/>
    <property type="match status" value="1"/>
</dbReference>
<gene>
    <name evidence="17" type="primary">LOC111119402</name>
</gene>
<feature type="domain" description="RNB" evidence="15">
    <location>
        <begin position="469"/>
        <end position="822"/>
    </location>
</feature>
<evidence type="ECO:0000256" key="6">
    <source>
        <dbReference type="ARBA" id="ARBA00016366"/>
    </source>
</evidence>
<comment type="similarity">
    <text evidence="4 14">Belongs to the RNR ribonuclease family.</text>
</comment>
<evidence type="ECO:0000259" key="15">
    <source>
        <dbReference type="SMART" id="SM00955"/>
    </source>
</evidence>
<evidence type="ECO:0000313" key="16">
    <source>
        <dbReference type="Proteomes" id="UP000694844"/>
    </source>
</evidence>
<evidence type="ECO:0000256" key="10">
    <source>
        <dbReference type="ARBA" id="ARBA00022835"/>
    </source>
</evidence>
<proteinExistence type="inferred from homology"/>
<evidence type="ECO:0000256" key="14">
    <source>
        <dbReference type="RuleBase" id="RU003901"/>
    </source>
</evidence>
<dbReference type="EC" id="3.1.13.1" evidence="5"/>
<dbReference type="SMART" id="SM00955">
    <property type="entry name" value="RNB"/>
    <property type="match status" value="1"/>
</dbReference>
<dbReference type="Gene3D" id="2.40.50.140">
    <property type="entry name" value="Nucleic acid-binding proteins"/>
    <property type="match status" value="1"/>
</dbReference>
<dbReference type="PROSITE" id="PS01175">
    <property type="entry name" value="RIBONUCLEASE_II"/>
    <property type="match status" value="1"/>
</dbReference>
<keyword evidence="12" id="KW-0460">Magnesium</keyword>
<dbReference type="InterPro" id="IPR050180">
    <property type="entry name" value="RNR_Ribonuclease"/>
</dbReference>
<comment type="catalytic activity">
    <reaction evidence="1">
        <text>Exonucleolytic cleavage in the 3'- to 5'-direction to yield nucleoside 5'-phosphates.</text>
        <dbReference type="EC" id="3.1.13.1"/>
    </reaction>
</comment>
<dbReference type="AlphaFoldDB" id="A0A8B8CLL0"/>
<comment type="cofactor">
    <cofactor evidence="2">
        <name>Mg(2+)</name>
        <dbReference type="ChEBI" id="CHEBI:18420"/>
    </cofactor>
</comment>
<evidence type="ECO:0000256" key="12">
    <source>
        <dbReference type="ARBA" id="ARBA00022842"/>
    </source>
</evidence>
<evidence type="ECO:0000256" key="1">
    <source>
        <dbReference type="ARBA" id="ARBA00001849"/>
    </source>
</evidence>
<dbReference type="Proteomes" id="UP000694844">
    <property type="component" value="Chromosome 2"/>
</dbReference>
<comment type="subcellular location">
    <subcellularLocation>
        <location evidence="3">Cytoplasm</location>
    </subcellularLocation>
</comment>
<evidence type="ECO:0000256" key="4">
    <source>
        <dbReference type="ARBA" id="ARBA00005785"/>
    </source>
</evidence>
<sequence>MVYDSKLEKSNKLLRIRSAHGKNVSVVREVYRRENVPCQSALCLSDCQNGTGDGGLSLLPAHVNHYLVPDCQVAREFLEVLENPVVTGIIFFQTVVHSVQHEGSKRLHNRLTNLVKDKRKASIIFHNEFQKYAYCEREQGETLSDWQTRSIYTAAEWYFNHLAGQKPVIMVTLNKQAIETYANKTLNVFVLSLEEYLKKFWQNNIPEVMELYESLTASLETKVKEKDYKGYLPLDILEAGVKSGRFVQGHINVNKNNAGQEAFVKKKRSSTPDDDDDRDILIHGMPARNRAIHGDLVVVEVLPRSEWRGRSSVIKENQEGQLEESEEDGTLDGNVMPTGRVVGILQRNWREYVASFASDEKVSEKGGKVLVIPWDYRIPKIRISTRQVEKLKNQRIVVRIDSWEIDSQYPNGHFVKTLGPIEDLEAEIAAILLENTIHVGAFSEAQMKELPVDTPENPWCIEEAELSRRKDLRSSHLIFSIDPKGCEDVDDTLSVRQLDNGNLELGVHIADVTHFVKPGSLTDMEAKSRSTTVYLADRRYDMLPGILSANLCSLISGVDRYAMSVIWELDKNFEVVNVWYGKTIIRSTYKLFYEMAQAMHDGISMTEIIKNVPELQKLPEKDAEKRVEELRSSVTLLMRIARRLKARRVSGGALELESVEVQIQLNETKSIEDLTPKDHLEIHDTIAECMIFANHWVALKIADVFPNQALLRHHPLPKTEQFENLKNCAKSRGFEVKTTSNKDLAETLDNCVDSRDPVVNKILRMLATQAMSVASYFSTGSLPRDQYFHYGLALDYYTHFTSPIRRYADVLVHRQLMAAVLAEGPEGLPGNLELDELCEHINHQHRAAQNAQRDSQELFQYMYFKQRDLNNECCRADAIIFQLRANGLLVFVPRYGIRGPVYLRNKDGQVLYVENTSGQVDWTSGSITKSERSITVNGLVGSQTFTLLDHITVKITPNSSRAHASSLKLELVSTEGYALDQKMSTTEKMSKNQKQAIIQEVQAVAEEKRILSSSSEDPGHKFLSLRAEFGQTPDSASLYSLFESFKEMAKKPIS</sequence>
<dbReference type="PANTHER" id="PTHR23355">
    <property type="entry name" value="RIBONUCLEASE"/>
    <property type="match status" value="1"/>
</dbReference>
<dbReference type="InterPro" id="IPR012340">
    <property type="entry name" value="NA-bd_OB-fold"/>
</dbReference>
<evidence type="ECO:0000256" key="9">
    <source>
        <dbReference type="ARBA" id="ARBA00022801"/>
    </source>
</evidence>
<accession>A0A8B8CLL0</accession>
<dbReference type="Gene3D" id="2.40.50.700">
    <property type="match status" value="1"/>
</dbReference>
<dbReference type="Gene3D" id="3.40.50.1010">
    <property type="entry name" value="5'-nuclease"/>
    <property type="match status" value="1"/>
</dbReference>
<dbReference type="InterPro" id="IPR033771">
    <property type="entry name" value="Rrp44_CSD1"/>
</dbReference>
<evidence type="ECO:0000256" key="13">
    <source>
        <dbReference type="ARBA" id="ARBA00022884"/>
    </source>
</evidence>
<keyword evidence="10" id="KW-0271">Exosome</keyword>
<keyword evidence="13" id="KW-0694">RNA-binding</keyword>
<keyword evidence="9" id="KW-0378">Hydrolase</keyword>
<dbReference type="Pfam" id="PF17216">
    <property type="entry name" value="Rrp44_CSD1"/>
    <property type="match status" value="1"/>
</dbReference>
<dbReference type="GO" id="GO:0010467">
    <property type="term" value="P:gene expression"/>
    <property type="evidence" value="ECO:0007669"/>
    <property type="project" value="UniProtKB-ARBA"/>
</dbReference>
<reference evidence="17" key="1">
    <citation type="submission" date="2025-08" db="UniProtKB">
        <authorList>
            <consortium name="RefSeq"/>
        </authorList>
    </citation>
    <scope>IDENTIFICATION</scope>
    <source>
        <tissue evidence="17">Whole sample</tissue>
    </source>
</reference>
<dbReference type="PANTHER" id="PTHR23355:SF30">
    <property type="entry name" value="DIS3-LIKE EXONUCLEASE 1"/>
    <property type="match status" value="1"/>
</dbReference>
<dbReference type="FunFam" id="2.40.50.700:FF:000004">
    <property type="entry name" value="Exosome complex exonuclease RRP44 homolog A"/>
    <property type="match status" value="1"/>
</dbReference>
<dbReference type="GO" id="GO:0006402">
    <property type="term" value="P:mRNA catabolic process"/>
    <property type="evidence" value="ECO:0007669"/>
    <property type="project" value="TreeGrafter"/>
</dbReference>
<evidence type="ECO:0000256" key="11">
    <source>
        <dbReference type="ARBA" id="ARBA00022839"/>
    </source>
</evidence>
<dbReference type="GO" id="GO:0003723">
    <property type="term" value="F:RNA binding"/>
    <property type="evidence" value="ECO:0007669"/>
    <property type="project" value="UniProtKB-KW"/>
</dbReference>
<dbReference type="GO" id="GO:0019899">
    <property type="term" value="F:enzyme binding"/>
    <property type="evidence" value="ECO:0007669"/>
    <property type="project" value="UniProtKB-ARBA"/>
</dbReference>
<dbReference type="GO" id="GO:0008859">
    <property type="term" value="F:exoribonuclease II activity"/>
    <property type="evidence" value="ECO:0007669"/>
    <property type="project" value="UniProtKB-EC"/>
</dbReference>
<dbReference type="InterPro" id="IPR001900">
    <property type="entry name" value="RNase_II/R"/>
</dbReference>
<dbReference type="RefSeq" id="XP_022315246.1">
    <property type="nucleotide sequence ID" value="XM_022459538.1"/>
</dbReference>
<evidence type="ECO:0000256" key="2">
    <source>
        <dbReference type="ARBA" id="ARBA00001946"/>
    </source>
</evidence>
<protein>
    <recommendedName>
        <fullName evidence="6">DIS3-like exonuclease 1</fullName>
        <ecNumber evidence="5">3.1.13.1</ecNumber>
    </recommendedName>
</protein>
<dbReference type="OrthoDB" id="372421at2759"/>
<name>A0A8B8CLL0_CRAVI</name>
<dbReference type="KEGG" id="cvn:111119402"/>
<evidence type="ECO:0000256" key="7">
    <source>
        <dbReference type="ARBA" id="ARBA00022490"/>
    </source>
</evidence>
<dbReference type="InterPro" id="IPR041505">
    <property type="entry name" value="Dis3_CSD2"/>
</dbReference>
<organism evidence="16 17">
    <name type="scientific">Crassostrea virginica</name>
    <name type="common">Eastern oyster</name>
    <dbReference type="NCBI Taxonomy" id="6565"/>
    <lineage>
        <taxon>Eukaryota</taxon>
        <taxon>Metazoa</taxon>
        <taxon>Spiralia</taxon>
        <taxon>Lophotrochozoa</taxon>
        <taxon>Mollusca</taxon>
        <taxon>Bivalvia</taxon>
        <taxon>Autobranchia</taxon>
        <taxon>Pteriomorphia</taxon>
        <taxon>Ostreida</taxon>
        <taxon>Ostreoidea</taxon>
        <taxon>Ostreidae</taxon>
        <taxon>Crassostrea</taxon>
    </lineage>
</organism>
<keyword evidence="8" id="KW-0540">Nuclease</keyword>